<evidence type="ECO:0000256" key="2">
    <source>
        <dbReference type="ARBA" id="ARBA00023122"/>
    </source>
</evidence>
<dbReference type="InterPro" id="IPR000644">
    <property type="entry name" value="CBS_dom"/>
</dbReference>
<keyword evidence="6" id="KW-1185">Reference proteome</keyword>
<dbReference type="Gene3D" id="3.10.580.10">
    <property type="entry name" value="CBS-domain"/>
    <property type="match status" value="2"/>
</dbReference>
<evidence type="ECO:0000313" key="6">
    <source>
        <dbReference type="Proteomes" id="UP000789508"/>
    </source>
</evidence>
<dbReference type="EMBL" id="CAJVPS010001446">
    <property type="protein sequence ID" value="CAG8538406.1"/>
    <property type="molecule type" value="Genomic_DNA"/>
</dbReference>
<gene>
    <name evidence="5" type="ORF">ALEPTO_LOCUS5286</name>
</gene>
<evidence type="ECO:0000256" key="1">
    <source>
        <dbReference type="ARBA" id="ARBA00022737"/>
    </source>
</evidence>
<evidence type="ECO:0000259" key="4">
    <source>
        <dbReference type="PROSITE" id="PS51371"/>
    </source>
</evidence>
<sequence>MTTPRTKLVGLIESSKVLDELHKFQVSVLVPQPKDKPFQPLVYARTTDTIALALAQFRNHNVVSLPIFDTTKGKFVAIINVMDVMRYMLLRNFYQIDPMYKEELAKLYESKIEDVIGAVASNRPFRVYHVTDPLLVALRGMGAGGENFYGNLVSFADQERVESDVQQALIATQWDAINLLLNNDVVRCHGNLDTLPAKQVMQRAWITFTKKDDPNQPVHRLPNASGRSTYVVSVVKDVSAFNAFRTMSVHHVSSVAVVDKSDYTIKLVDNLSASDIRFITADNLADGFLEVTEFLKKVRGHSRKPVSCDENTPLAQIMKMALDNNIHRVWVTEDNTDKPIGLVSMSDMLEMIIGVST</sequence>
<feature type="domain" description="CBS" evidence="4">
    <location>
        <begin position="301"/>
        <end position="357"/>
    </location>
</feature>
<dbReference type="PANTHER" id="PTHR13780">
    <property type="entry name" value="AMP-ACTIVATED PROTEIN KINASE, GAMMA REGULATORY SUBUNIT"/>
    <property type="match status" value="1"/>
</dbReference>
<dbReference type="Proteomes" id="UP000789508">
    <property type="component" value="Unassembled WGS sequence"/>
</dbReference>
<name>A0A9N9ARM8_9GLOM</name>
<organism evidence="5 6">
    <name type="scientific">Ambispora leptoticha</name>
    <dbReference type="NCBI Taxonomy" id="144679"/>
    <lineage>
        <taxon>Eukaryota</taxon>
        <taxon>Fungi</taxon>
        <taxon>Fungi incertae sedis</taxon>
        <taxon>Mucoromycota</taxon>
        <taxon>Glomeromycotina</taxon>
        <taxon>Glomeromycetes</taxon>
        <taxon>Archaeosporales</taxon>
        <taxon>Ambisporaceae</taxon>
        <taxon>Ambispora</taxon>
    </lineage>
</organism>
<protein>
    <submittedName>
        <fullName evidence="5">3336_t:CDS:1</fullName>
    </submittedName>
</protein>
<comment type="caution">
    <text evidence="5">The sequence shown here is derived from an EMBL/GenBank/DDBJ whole genome shotgun (WGS) entry which is preliminary data.</text>
</comment>
<dbReference type="InterPro" id="IPR050511">
    <property type="entry name" value="AMPK_gamma/SDS23_families"/>
</dbReference>
<dbReference type="AlphaFoldDB" id="A0A9N9ARM8"/>
<dbReference type="InterPro" id="IPR046342">
    <property type="entry name" value="CBS_dom_sf"/>
</dbReference>
<accession>A0A9N9ARM8</accession>
<dbReference type="SMART" id="SM00116">
    <property type="entry name" value="CBS"/>
    <property type="match status" value="3"/>
</dbReference>
<dbReference type="OrthoDB" id="449052at2759"/>
<dbReference type="PROSITE" id="PS51371">
    <property type="entry name" value="CBS"/>
    <property type="match status" value="2"/>
</dbReference>
<dbReference type="PANTHER" id="PTHR13780:SF128">
    <property type="entry name" value="CBS DOMAIN-CONTAINING PROTEIN"/>
    <property type="match status" value="1"/>
</dbReference>
<keyword evidence="1" id="KW-0677">Repeat</keyword>
<reference evidence="5" key="1">
    <citation type="submission" date="2021-06" db="EMBL/GenBank/DDBJ databases">
        <authorList>
            <person name="Kallberg Y."/>
            <person name="Tangrot J."/>
            <person name="Rosling A."/>
        </authorList>
    </citation>
    <scope>NUCLEOTIDE SEQUENCE</scope>
    <source>
        <strain evidence="5">FL130A</strain>
    </source>
</reference>
<keyword evidence="2 3" id="KW-0129">CBS domain</keyword>
<proteinExistence type="predicted"/>
<dbReference type="Pfam" id="PF00571">
    <property type="entry name" value="CBS"/>
    <property type="match status" value="2"/>
</dbReference>
<evidence type="ECO:0000256" key="3">
    <source>
        <dbReference type="PROSITE-ProRule" id="PRU00703"/>
    </source>
</evidence>
<feature type="domain" description="CBS" evidence="4">
    <location>
        <begin position="37"/>
        <end position="96"/>
    </location>
</feature>
<evidence type="ECO:0000313" key="5">
    <source>
        <dbReference type="EMBL" id="CAG8538406.1"/>
    </source>
</evidence>
<dbReference type="SUPFAM" id="SSF54631">
    <property type="entry name" value="CBS-domain pair"/>
    <property type="match status" value="2"/>
</dbReference>